<organism evidence="1 2">
    <name type="scientific">Flavivirga eckloniae</name>
    <dbReference type="NCBI Taxonomy" id="1803846"/>
    <lineage>
        <taxon>Bacteria</taxon>
        <taxon>Pseudomonadati</taxon>
        <taxon>Bacteroidota</taxon>
        <taxon>Flavobacteriia</taxon>
        <taxon>Flavobacteriales</taxon>
        <taxon>Flavobacteriaceae</taxon>
        <taxon>Flavivirga</taxon>
    </lineage>
</organism>
<dbReference type="NCBIfam" id="NF033487">
    <property type="entry name" value="Lacal_2735_fam"/>
    <property type="match status" value="1"/>
</dbReference>
<evidence type="ECO:0000313" key="2">
    <source>
        <dbReference type="Proteomes" id="UP000235826"/>
    </source>
</evidence>
<accession>A0A2K9PVA1</accession>
<gene>
    <name evidence="1" type="ORF">C1H87_20665</name>
</gene>
<dbReference type="RefSeq" id="WP_102757636.1">
    <property type="nucleotide sequence ID" value="NZ_CP025791.1"/>
</dbReference>
<dbReference type="AlphaFoldDB" id="A0A2K9PVA1"/>
<protein>
    <recommendedName>
        <fullName evidence="3">Lacal_2735 family protein</fullName>
    </recommendedName>
</protein>
<keyword evidence="2" id="KW-1185">Reference proteome</keyword>
<dbReference type="Proteomes" id="UP000235826">
    <property type="component" value="Chromosome"/>
</dbReference>
<proteinExistence type="predicted"/>
<evidence type="ECO:0008006" key="3">
    <source>
        <dbReference type="Google" id="ProtNLM"/>
    </source>
</evidence>
<dbReference type="EMBL" id="CP025791">
    <property type="protein sequence ID" value="AUP80993.1"/>
    <property type="molecule type" value="Genomic_DNA"/>
</dbReference>
<reference evidence="1 2" key="1">
    <citation type="submission" date="2018-01" db="EMBL/GenBank/DDBJ databases">
        <title>Complete genome sequence of Flavivirga eckloniae ECD14 isolated from seaweed Ecklonia cava.</title>
        <authorList>
            <person name="Lee J.H."/>
            <person name="Baik K.S."/>
            <person name="Seong C.N."/>
        </authorList>
    </citation>
    <scope>NUCLEOTIDE SEQUENCE [LARGE SCALE GENOMIC DNA]</scope>
    <source>
        <strain evidence="1 2">ECD14</strain>
    </source>
</reference>
<sequence>MNKLDNIETHKKRLCKRYKELIEQAYNFRQTDSALSDISEYRAIKLLDKLNRLKYLARENSHVHLNKI</sequence>
<dbReference type="InterPro" id="IPR045493">
    <property type="entry name" value="DUF6435"/>
</dbReference>
<evidence type="ECO:0000313" key="1">
    <source>
        <dbReference type="EMBL" id="AUP80993.1"/>
    </source>
</evidence>
<dbReference type="KEGG" id="fek:C1H87_20665"/>
<name>A0A2K9PVA1_9FLAO</name>
<dbReference type="OrthoDB" id="1453925at2"/>